<evidence type="ECO:0000313" key="3">
    <source>
        <dbReference type="Proteomes" id="UP000226192"/>
    </source>
</evidence>
<gene>
    <name evidence="2" type="ORF">CDD81_5882</name>
</gene>
<organism evidence="2 3">
    <name type="scientific">Ophiocordyceps australis</name>
    <dbReference type="NCBI Taxonomy" id="1399860"/>
    <lineage>
        <taxon>Eukaryota</taxon>
        <taxon>Fungi</taxon>
        <taxon>Dikarya</taxon>
        <taxon>Ascomycota</taxon>
        <taxon>Pezizomycotina</taxon>
        <taxon>Sordariomycetes</taxon>
        <taxon>Hypocreomycetidae</taxon>
        <taxon>Hypocreales</taxon>
        <taxon>Ophiocordycipitaceae</taxon>
        <taxon>Ophiocordyceps</taxon>
    </lineage>
</organism>
<evidence type="ECO:0000313" key="2">
    <source>
        <dbReference type="EMBL" id="PHH66750.1"/>
    </source>
</evidence>
<keyword evidence="3" id="KW-1185">Reference proteome</keyword>
<comment type="caution">
    <text evidence="2">The sequence shown here is derived from an EMBL/GenBank/DDBJ whole genome shotgun (WGS) entry which is preliminary data.</text>
</comment>
<evidence type="ECO:0000256" key="1">
    <source>
        <dbReference type="SAM" id="SignalP"/>
    </source>
</evidence>
<dbReference type="InterPro" id="IPR021054">
    <property type="entry name" value="Cell_wall_mannoprotein_1"/>
</dbReference>
<dbReference type="EMBL" id="NJET01000005">
    <property type="protein sequence ID" value="PHH66750.1"/>
    <property type="molecule type" value="Genomic_DNA"/>
</dbReference>
<dbReference type="GO" id="GO:0005576">
    <property type="term" value="C:extracellular region"/>
    <property type="evidence" value="ECO:0007669"/>
    <property type="project" value="TreeGrafter"/>
</dbReference>
<feature type="signal peptide" evidence="1">
    <location>
        <begin position="1"/>
        <end position="19"/>
    </location>
</feature>
<accession>A0A2C5YGZ2</accession>
<protein>
    <recommendedName>
        <fullName evidence="4">Antigenic cell wall galactomannoprotein</fullName>
    </recommendedName>
</protein>
<dbReference type="PANTHER" id="PTHR38123">
    <property type="entry name" value="CELL WALL SERINE-THREONINE-RICH GALACTOMANNOPROTEIN MP1 (AFU_ORTHOLOGUE AFUA_4G03240)"/>
    <property type="match status" value="1"/>
</dbReference>
<dbReference type="Proteomes" id="UP000226192">
    <property type="component" value="Unassembled WGS sequence"/>
</dbReference>
<dbReference type="OrthoDB" id="2422134at2759"/>
<dbReference type="PANTHER" id="PTHR38123:SF4">
    <property type="entry name" value="CELL WALL GALACTOMANNOPROTEIN, PUTATIVE (AFU_ORTHOLOGUE AFUA_4G00870)-RELATED"/>
    <property type="match status" value="1"/>
</dbReference>
<keyword evidence="1" id="KW-0732">Signal</keyword>
<sequence>MLFSHAFVALATIVSPVLANGAAINSSISTIQSDVIQLGTTTADWNGHLLGALPIVAKAGGLYKALKQGTRTADASAPLSTEESLGIATSTGQLATEVNKTLDTIIAAKPKFDHLLLSPILSVALELEKDATDEFADAVVAKVPQELQPVAKNIIQGIQDSFAKAISAYS</sequence>
<reference evidence="2 3" key="1">
    <citation type="submission" date="2017-06" db="EMBL/GenBank/DDBJ databases">
        <title>Ant-infecting Ophiocordyceps genomes reveal a high diversity of potential behavioral manipulation genes and a possible major role for enterotoxins.</title>
        <authorList>
            <person name="De Bekker C."/>
            <person name="Evans H.C."/>
            <person name="Brachmann A."/>
            <person name="Hughes D.P."/>
        </authorList>
    </citation>
    <scope>NUCLEOTIDE SEQUENCE [LARGE SCALE GENOMIC DNA]</scope>
    <source>
        <strain evidence="2 3">Map64</strain>
    </source>
</reference>
<evidence type="ECO:0008006" key="4">
    <source>
        <dbReference type="Google" id="ProtNLM"/>
    </source>
</evidence>
<dbReference type="Gene3D" id="1.20.1280.140">
    <property type="match status" value="1"/>
</dbReference>
<feature type="chain" id="PRO_5013061547" description="Antigenic cell wall galactomannoprotein" evidence="1">
    <location>
        <begin position="20"/>
        <end position="170"/>
    </location>
</feature>
<name>A0A2C5YGZ2_9HYPO</name>
<dbReference type="Pfam" id="PF12296">
    <property type="entry name" value="HsbA"/>
    <property type="match status" value="1"/>
</dbReference>
<proteinExistence type="predicted"/>
<dbReference type="AlphaFoldDB" id="A0A2C5YGZ2"/>